<evidence type="ECO:0000256" key="5">
    <source>
        <dbReference type="ARBA" id="ARBA00022989"/>
    </source>
</evidence>
<keyword evidence="4 7" id="KW-0812">Transmembrane</keyword>
<evidence type="ECO:0000256" key="2">
    <source>
        <dbReference type="ARBA" id="ARBA00005811"/>
    </source>
</evidence>
<dbReference type="KEGG" id="lpil:LIP_1712"/>
<evidence type="ECO:0000256" key="6">
    <source>
        <dbReference type="ARBA" id="ARBA00023136"/>
    </source>
</evidence>
<dbReference type="Pfam" id="PF02472">
    <property type="entry name" value="ExbD"/>
    <property type="match status" value="1"/>
</dbReference>
<organism evidence="9 10">
    <name type="scientific">Limnochorda pilosa</name>
    <dbReference type="NCBI Taxonomy" id="1555112"/>
    <lineage>
        <taxon>Bacteria</taxon>
        <taxon>Bacillati</taxon>
        <taxon>Bacillota</taxon>
        <taxon>Limnochordia</taxon>
        <taxon>Limnochordales</taxon>
        <taxon>Limnochordaceae</taxon>
        <taxon>Limnochorda</taxon>
    </lineage>
</organism>
<comment type="similarity">
    <text evidence="2 7">Belongs to the ExbD/TolR family.</text>
</comment>
<dbReference type="STRING" id="1555112.LIP_1712"/>
<evidence type="ECO:0000256" key="3">
    <source>
        <dbReference type="ARBA" id="ARBA00022475"/>
    </source>
</evidence>
<dbReference type="Proteomes" id="UP000065807">
    <property type="component" value="Chromosome"/>
</dbReference>
<dbReference type="GO" id="GO:0022857">
    <property type="term" value="F:transmembrane transporter activity"/>
    <property type="evidence" value="ECO:0007669"/>
    <property type="project" value="InterPro"/>
</dbReference>
<evidence type="ECO:0000313" key="9">
    <source>
        <dbReference type="EMBL" id="BAS27558.1"/>
    </source>
</evidence>
<name>A0A0K2SKB6_LIMPI</name>
<dbReference type="PANTHER" id="PTHR30558">
    <property type="entry name" value="EXBD MEMBRANE COMPONENT OF PMF-DRIVEN MACROMOLECULE IMPORT SYSTEM"/>
    <property type="match status" value="1"/>
</dbReference>
<sequence>MITRRRRPRTAVNIVPLIDVMFFLVVFFMLFTTFRTEPAGLDVQLPRAATARQNVPSELVVTVREDGRFYLGGRAVTSAELQQEIRRALADRPDLLVIIRGDRRARYEQVVRAIDDVRSVGGYRLALAVRTDT</sequence>
<dbReference type="GO" id="GO:0015031">
    <property type="term" value="P:protein transport"/>
    <property type="evidence" value="ECO:0007669"/>
    <property type="project" value="UniProtKB-KW"/>
</dbReference>
<dbReference type="PANTHER" id="PTHR30558:SF3">
    <property type="entry name" value="BIOPOLYMER TRANSPORT PROTEIN EXBD-RELATED"/>
    <property type="match status" value="1"/>
</dbReference>
<comment type="subcellular location">
    <subcellularLocation>
        <location evidence="1">Cell membrane</location>
        <topology evidence="1">Single-pass membrane protein</topology>
    </subcellularLocation>
    <subcellularLocation>
        <location evidence="7">Cell membrane</location>
        <topology evidence="7">Single-pass type II membrane protein</topology>
    </subcellularLocation>
</comment>
<evidence type="ECO:0000256" key="8">
    <source>
        <dbReference type="SAM" id="Phobius"/>
    </source>
</evidence>
<proteinExistence type="inferred from homology"/>
<keyword evidence="7" id="KW-0813">Transport</keyword>
<dbReference type="GO" id="GO:0005886">
    <property type="term" value="C:plasma membrane"/>
    <property type="evidence" value="ECO:0007669"/>
    <property type="project" value="UniProtKB-SubCell"/>
</dbReference>
<evidence type="ECO:0000256" key="4">
    <source>
        <dbReference type="ARBA" id="ARBA00022692"/>
    </source>
</evidence>
<keyword evidence="3" id="KW-1003">Cell membrane</keyword>
<keyword evidence="6 8" id="KW-0472">Membrane</keyword>
<dbReference type="OrthoDB" id="287326at2"/>
<reference evidence="10" key="1">
    <citation type="submission" date="2015-07" db="EMBL/GenBank/DDBJ databases">
        <title>Complete genome sequence and phylogenetic analysis of Limnochorda pilosa.</title>
        <authorList>
            <person name="Watanabe M."/>
            <person name="Kojima H."/>
            <person name="Fukui M."/>
        </authorList>
    </citation>
    <scope>NUCLEOTIDE SEQUENCE [LARGE SCALE GENOMIC DNA]</scope>
    <source>
        <strain evidence="10">HC45</strain>
    </source>
</reference>
<evidence type="ECO:0000313" key="10">
    <source>
        <dbReference type="Proteomes" id="UP000065807"/>
    </source>
</evidence>
<dbReference type="Gene3D" id="3.30.420.270">
    <property type="match status" value="1"/>
</dbReference>
<protein>
    <submittedName>
        <fullName evidence="9">Biopolymer transporter ExbD</fullName>
    </submittedName>
</protein>
<dbReference type="RefSeq" id="WP_068136577.1">
    <property type="nucleotide sequence ID" value="NZ_AP014924.1"/>
</dbReference>
<gene>
    <name evidence="9" type="ORF">LIP_1712</name>
</gene>
<reference evidence="10" key="2">
    <citation type="journal article" date="2016" name="Int. J. Syst. Evol. Microbiol.">
        <title>Complete genome sequence and cell structure of Limnochorda pilosa, a Gram-negative spore-former within the phylum Firmicutes.</title>
        <authorList>
            <person name="Watanabe M."/>
            <person name="Kojima H."/>
            <person name="Fukui M."/>
        </authorList>
    </citation>
    <scope>NUCLEOTIDE SEQUENCE [LARGE SCALE GENOMIC DNA]</scope>
    <source>
        <strain evidence="10">HC45</strain>
    </source>
</reference>
<evidence type="ECO:0000256" key="7">
    <source>
        <dbReference type="RuleBase" id="RU003879"/>
    </source>
</evidence>
<accession>A0A0K2SKB6</accession>
<dbReference type="InterPro" id="IPR003400">
    <property type="entry name" value="ExbD"/>
</dbReference>
<keyword evidence="10" id="KW-1185">Reference proteome</keyword>
<dbReference type="EMBL" id="AP014924">
    <property type="protein sequence ID" value="BAS27558.1"/>
    <property type="molecule type" value="Genomic_DNA"/>
</dbReference>
<evidence type="ECO:0000256" key="1">
    <source>
        <dbReference type="ARBA" id="ARBA00004162"/>
    </source>
</evidence>
<dbReference type="AlphaFoldDB" id="A0A0K2SKB6"/>
<feature type="transmembrane region" description="Helical" evidence="8">
    <location>
        <begin position="12"/>
        <end position="31"/>
    </location>
</feature>
<keyword evidence="5 8" id="KW-1133">Transmembrane helix</keyword>
<keyword evidence="7" id="KW-0653">Protein transport</keyword>